<dbReference type="AlphaFoldDB" id="A0A6V7H983"/>
<reference evidence="1" key="1">
    <citation type="submission" date="2020-07" db="EMBL/GenBank/DDBJ databases">
        <authorList>
            <person name="Nazaruddin N."/>
        </authorList>
    </citation>
    <scope>NUCLEOTIDE SEQUENCE</scope>
</reference>
<dbReference type="EMBL" id="CAJDYZ010009078">
    <property type="protein sequence ID" value="CAD1476154.1"/>
    <property type="molecule type" value="Genomic_DNA"/>
</dbReference>
<dbReference type="Proteomes" id="UP000752696">
    <property type="component" value="Unassembled WGS sequence"/>
</dbReference>
<name>A0A6V7H983_9HYME</name>
<evidence type="ECO:0000313" key="1">
    <source>
        <dbReference type="EMBL" id="CAD1476154.1"/>
    </source>
</evidence>
<proteinExistence type="predicted"/>
<sequence>SLLWRRRRGVEALAKKNWSPKRKSPPARSVPATVLVHPSRARINFVPLSPA</sequence>
<comment type="caution">
    <text evidence="1">The sequence shown here is derived from an EMBL/GenBank/DDBJ whole genome shotgun (WGS) entry which is preliminary data.</text>
</comment>
<protein>
    <submittedName>
        <fullName evidence="1">Uncharacterized protein</fullName>
    </submittedName>
</protein>
<keyword evidence="2" id="KW-1185">Reference proteome</keyword>
<gene>
    <name evidence="1" type="ORF">MHI_LOCUS623252</name>
</gene>
<evidence type="ECO:0000313" key="2">
    <source>
        <dbReference type="Proteomes" id="UP000752696"/>
    </source>
</evidence>
<feature type="non-terminal residue" evidence="1">
    <location>
        <position position="1"/>
    </location>
</feature>
<accession>A0A6V7H983</accession>
<feature type="non-terminal residue" evidence="1">
    <location>
        <position position="51"/>
    </location>
</feature>
<organism evidence="1 2">
    <name type="scientific">Heterotrigona itama</name>
    <dbReference type="NCBI Taxonomy" id="395501"/>
    <lineage>
        <taxon>Eukaryota</taxon>
        <taxon>Metazoa</taxon>
        <taxon>Ecdysozoa</taxon>
        <taxon>Arthropoda</taxon>
        <taxon>Hexapoda</taxon>
        <taxon>Insecta</taxon>
        <taxon>Pterygota</taxon>
        <taxon>Neoptera</taxon>
        <taxon>Endopterygota</taxon>
        <taxon>Hymenoptera</taxon>
        <taxon>Apocrita</taxon>
        <taxon>Aculeata</taxon>
        <taxon>Apoidea</taxon>
        <taxon>Anthophila</taxon>
        <taxon>Apidae</taxon>
        <taxon>Heterotrigona</taxon>
    </lineage>
</organism>